<protein>
    <submittedName>
        <fullName evidence="1">Uncharacterized protein</fullName>
    </submittedName>
</protein>
<dbReference type="EMBL" id="MFMT01000025">
    <property type="protein sequence ID" value="OGG88231.1"/>
    <property type="molecule type" value="Genomic_DNA"/>
</dbReference>
<accession>A0A1F6FQU6</accession>
<sequence>MENMSSPEVPVKLRLCTKNLITGIVDKGELCTYKSAASAQDNIIYARNGGYRNEEGEIEEEIEGDVEEMDELRRERENSEVWYEDEAGNRLEM</sequence>
<gene>
    <name evidence="1" type="ORF">A2592_01485</name>
</gene>
<evidence type="ECO:0000313" key="2">
    <source>
        <dbReference type="Proteomes" id="UP000179230"/>
    </source>
</evidence>
<name>A0A1F6FQU6_9BACT</name>
<organism evidence="1 2">
    <name type="scientific">Candidatus Kaiserbacteria bacterium RIFOXYD1_FULL_42_15</name>
    <dbReference type="NCBI Taxonomy" id="1798532"/>
    <lineage>
        <taxon>Bacteria</taxon>
        <taxon>Candidatus Kaiseribacteriota</taxon>
    </lineage>
</organism>
<comment type="caution">
    <text evidence="1">The sequence shown here is derived from an EMBL/GenBank/DDBJ whole genome shotgun (WGS) entry which is preliminary data.</text>
</comment>
<dbReference type="AlphaFoldDB" id="A0A1F6FQU6"/>
<evidence type="ECO:0000313" key="1">
    <source>
        <dbReference type="EMBL" id="OGG88231.1"/>
    </source>
</evidence>
<reference evidence="1 2" key="1">
    <citation type="journal article" date="2016" name="Nat. Commun.">
        <title>Thousands of microbial genomes shed light on interconnected biogeochemical processes in an aquifer system.</title>
        <authorList>
            <person name="Anantharaman K."/>
            <person name="Brown C.T."/>
            <person name="Hug L.A."/>
            <person name="Sharon I."/>
            <person name="Castelle C.J."/>
            <person name="Probst A.J."/>
            <person name="Thomas B.C."/>
            <person name="Singh A."/>
            <person name="Wilkins M.J."/>
            <person name="Karaoz U."/>
            <person name="Brodie E.L."/>
            <person name="Williams K.H."/>
            <person name="Hubbard S.S."/>
            <person name="Banfield J.F."/>
        </authorList>
    </citation>
    <scope>NUCLEOTIDE SEQUENCE [LARGE SCALE GENOMIC DNA]</scope>
</reference>
<dbReference type="Proteomes" id="UP000179230">
    <property type="component" value="Unassembled WGS sequence"/>
</dbReference>
<proteinExistence type="predicted"/>